<reference evidence="1 2" key="1">
    <citation type="submission" date="2018-01" db="EMBL/GenBank/DDBJ databases">
        <authorList>
            <person name="Clerissi C."/>
        </authorList>
    </citation>
    <scope>NUCLEOTIDE SEQUENCE [LARGE SCALE GENOMIC DNA]</scope>
    <source>
        <strain evidence="1">Cupriavidus oxalaticus LMG 2235</strain>
    </source>
</reference>
<dbReference type="GeneID" id="303492956"/>
<name>A0A976BCR2_9BURK</name>
<gene>
    <name evidence="1" type="ORF">CO2235_200034</name>
</gene>
<evidence type="ECO:0000313" key="1">
    <source>
        <dbReference type="EMBL" id="SPC14178.1"/>
    </source>
</evidence>
<organism evidence="1 2">
    <name type="scientific">Cupriavidus oxalaticus</name>
    <dbReference type="NCBI Taxonomy" id="96344"/>
    <lineage>
        <taxon>Bacteria</taxon>
        <taxon>Pseudomonadati</taxon>
        <taxon>Pseudomonadota</taxon>
        <taxon>Betaproteobacteria</taxon>
        <taxon>Burkholderiales</taxon>
        <taxon>Burkholderiaceae</taxon>
        <taxon>Cupriavidus</taxon>
    </lineage>
</organism>
<keyword evidence="1" id="KW-0472">Membrane</keyword>
<dbReference type="Pfam" id="PF16074">
    <property type="entry name" value="PilW"/>
    <property type="match status" value="1"/>
</dbReference>
<sequence>MRTQPMRRHGLGFSLTEAMVGLALGLIVAAVATAAWQVALSAYRSAAERVLLEERGQRTLAILAALLRQAGWHAGTLDASAPPAVSGADDCGQPGIAEVPTCARHGVAHSDVLLVRFSGQGQSGDASQPDETMIDCSGYPLAARVAGAGSATDFVAANMLYVAAATDGEPQLLCRYPSRRNGQVDGHGWTSGALVRGVASLQLRFGIDMDGDRQPDAFLPAARVQAMGAHAWQRVLAVQVALALQGEQRGIPRDAGVKAGADDALADLQAAPVDTHRASRRVFATTVRLRNAPRCEETLC</sequence>
<dbReference type="AlphaFoldDB" id="A0A976BCR2"/>
<dbReference type="RefSeq" id="WP_063240501.1">
    <property type="nucleotide sequence ID" value="NZ_CP069810.1"/>
</dbReference>
<dbReference type="EMBL" id="OGUS01000121">
    <property type="protein sequence ID" value="SPC14178.1"/>
    <property type="molecule type" value="Genomic_DNA"/>
</dbReference>
<comment type="caution">
    <text evidence="1">The sequence shown here is derived from an EMBL/GenBank/DDBJ whole genome shotgun (WGS) entry which is preliminary data.</text>
</comment>
<accession>A0A976BCR2</accession>
<dbReference type="Proteomes" id="UP000256862">
    <property type="component" value="Chromosome CO2235"/>
</dbReference>
<evidence type="ECO:0000313" key="2">
    <source>
        <dbReference type="Proteomes" id="UP000256862"/>
    </source>
</evidence>
<proteinExistence type="predicted"/>
<keyword evidence="1" id="KW-0812">Transmembrane</keyword>
<dbReference type="InterPro" id="IPR032092">
    <property type="entry name" value="PilW"/>
</dbReference>
<protein>
    <submittedName>
        <fullName evidence="1">Transmembrane protein</fullName>
    </submittedName>
</protein>
<dbReference type="GO" id="GO:0043683">
    <property type="term" value="P:type IV pilus assembly"/>
    <property type="evidence" value="ECO:0007669"/>
    <property type="project" value="InterPro"/>
</dbReference>